<keyword evidence="3" id="KW-1185">Reference proteome</keyword>
<feature type="transmembrane region" description="Helical" evidence="1">
    <location>
        <begin position="145"/>
        <end position="170"/>
    </location>
</feature>
<dbReference type="InterPro" id="IPR006938">
    <property type="entry name" value="DUF624"/>
</dbReference>
<dbReference type="EMBL" id="JAKRYL010000012">
    <property type="protein sequence ID" value="MCL7747979.1"/>
    <property type="molecule type" value="Genomic_DNA"/>
</dbReference>
<protein>
    <submittedName>
        <fullName evidence="2">DUF624 domain-containing protein</fullName>
    </submittedName>
</protein>
<feature type="transmembrane region" description="Helical" evidence="1">
    <location>
        <begin position="77"/>
        <end position="99"/>
    </location>
</feature>
<proteinExistence type="predicted"/>
<keyword evidence="1" id="KW-0472">Membrane</keyword>
<reference evidence="2" key="1">
    <citation type="submission" date="2022-02" db="EMBL/GenBank/DDBJ databases">
        <title>Halalkalibacter sp. nov. isolated from Lonar Lake, India.</title>
        <authorList>
            <person name="Joshi A."/>
            <person name="Thite S."/>
            <person name="Lodha T."/>
        </authorList>
    </citation>
    <scope>NUCLEOTIDE SEQUENCE</scope>
    <source>
        <strain evidence="2">MEB205</strain>
    </source>
</reference>
<sequence length="218" mass="24146">MQVGGVAGGIYKVCDWLMKLAIVNLLWIAFTVLGLGIFGMFPATVALLTVLTRWIKKEECKVVQSFFRAYKNSFVKANMLMVLTLALGSVLAMNVIVVQSMSGILHVFLKYGLLCLFVMYTIIALYVIPMVTYRSHGVWMTMKMAFITGTLHPVRTGMLVGGFVLLYFVLRSIPGMIPFYGVSLMGMWTVVVLAPILSGEQNESNKEKIIKNGTVARA</sequence>
<dbReference type="Pfam" id="PF04854">
    <property type="entry name" value="DUF624"/>
    <property type="match status" value="1"/>
</dbReference>
<dbReference type="AlphaFoldDB" id="A0A9X2CTM9"/>
<feature type="transmembrane region" description="Helical" evidence="1">
    <location>
        <begin position="176"/>
        <end position="198"/>
    </location>
</feature>
<evidence type="ECO:0000313" key="3">
    <source>
        <dbReference type="Proteomes" id="UP001139150"/>
    </source>
</evidence>
<gene>
    <name evidence="2" type="ORF">MF646_12680</name>
</gene>
<keyword evidence="1" id="KW-1133">Transmembrane helix</keyword>
<name>A0A9X2CTM9_9BACI</name>
<dbReference type="Proteomes" id="UP001139150">
    <property type="component" value="Unassembled WGS sequence"/>
</dbReference>
<organism evidence="2 3">
    <name type="scientific">Halalkalibacter alkaliphilus</name>
    <dbReference type="NCBI Taxonomy" id="2917993"/>
    <lineage>
        <taxon>Bacteria</taxon>
        <taxon>Bacillati</taxon>
        <taxon>Bacillota</taxon>
        <taxon>Bacilli</taxon>
        <taxon>Bacillales</taxon>
        <taxon>Bacillaceae</taxon>
        <taxon>Halalkalibacter</taxon>
    </lineage>
</organism>
<evidence type="ECO:0000256" key="1">
    <source>
        <dbReference type="SAM" id="Phobius"/>
    </source>
</evidence>
<evidence type="ECO:0000313" key="2">
    <source>
        <dbReference type="EMBL" id="MCL7747979.1"/>
    </source>
</evidence>
<comment type="caution">
    <text evidence="2">The sequence shown here is derived from an EMBL/GenBank/DDBJ whole genome shotgun (WGS) entry which is preliminary data.</text>
</comment>
<feature type="transmembrane region" description="Helical" evidence="1">
    <location>
        <begin position="25"/>
        <end position="51"/>
    </location>
</feature>
<feature type="transmembrane region" description="Helical" evidence="1">
    <location>
        <begin position="111"/>
        <end position="133"/>
    </location>
</feature>
<dbReference type="RefSeq" id="WP_250096872.1">
    <property type="nucleotide sequence ID" value="NZ_JAKRYL010000012.1"/>
</dbReference>
<keyword evidence="1" id="KW-0812">Transmembrane</keyword>
<accession>A0A9X2CTM9</accession>